<evidence type="ECO:0000256" key="2">
    <source>
        <dbReference type="ARBA" id="ARBA00010447"/>
    </source>
</evidence>
<proteinExistence type="inferred from homology"/>
<protein>
    <recommendedName>
        <fullName evidence="3">cysteine desulfurase</fullName>
        <ecNumber evidence="3">2.8.1.7</ecNumber>
    </recommendedName>
</protein>
<dbReference type="InterPro" id="IPR010969">
    <property type="entry name" value="Cys_dSase-rel_unknwn_funct"/>
</dbReference>
<dbReference type="InterPro" id="IPR015422">
    <property type="entry name" value="PyrdxlP-dep_Trfase_small"/>
</dbReference>
<dbReference type="NCBIfam" id="TIGR01977">
    <property type="entry name" value="am_tr_V_EF2568"/>
    <property type="match status" value="1"/>
</dbReference>
<dbReference type="GO" id="GO:0031071">
    <property type="term" value="F:cysteine desulfurase activity"/>
    <property type="evidence" value="ECO:0007669"/>
    <property type="project" value="UniProtKB-EC"/>
</dbReference>
<dbReference type="Pfam" id="PF00266">
    <property type="entry name" value="Aminotran_5"/>
    <property type="match status" value="1"/>
</dbReference>
<name>A0A845RMK4_9FIRM</name>
<keyword evidence="8" id="KW-0032">Aminotransferase</keyword>
<sequence>MVPHGPRMKGGMMMQRIYLDNAATSYPKPKYVARAVADYIDNIGCNVNRGGYTAAYSAAQVVLDTREQLCRLFHFPDPRGVIFTANITVSLNMLLKGLLRPGDHVLVSAMEHNAVMRPLVQLAQQGVSFDRIPANRAGELPDSSLESCLSSLLRPQTRAVIMTHASNVCGTILPIERVGAFCHAHGLFFIVDCAQTGGVEPIDMKTMHIDALAFTGHKGLLGPQGIGGFLVHDALAAQMAPLLSGGTGSFSDLETVPELLPDRFEPGTPNLPGIFGLHAALQYLEQTGIDTIRKKEQALAQRFIERLYGDERIHIVAESATRRVAVVSLDFIGADNAEIAFRLDSEYGVMTRCGLHCAPNAHKVLGTFPQGTVRFSFGHFNTEEQIDYTADAVLNILASEG</sequence>
<comment type="caution">
    <text evidence="8">The sequence shown here is derived from an EMBL/GenBank/DDBJ whole genome shotgun (WGS) entry which is preliminary data.</text>
</comment>
<feature type="domain" description="Aminotransferase class V" evidence="7">
    <location>
        <begin position="17"/>
        <end position="388"/>
    </location>
</feature>
<dbReference type="AlphaFoldDB" id="A0A845RMK4"/>
<dbReference type="Proteomes" id="UP000446348">
    <property type="component" value="Unassembled WGS sequence"/>
</dbReference>
<dbReference type="PANTHER" id="PTHR43586:SF4">
    <property type="entry name" value="ISOPENICILLIN N EPIMERASE"/>
    <property type="match status" value="1"/>
</dbReference>
<gene>
    <name evidence="8" type="ORF">D3Z39_14285</name>
</gene>
<evidence type="ECO:0000256" key="6">
    <source>
        <dbReference type="RuleBase" id="RU004504"/>
    </source>
</evidence>
<dbReference type="PROSITE" id="PS00595">
    <property type="entry name" value="AA_TRANSFER_CLASS_5"/>
    <property type="match status" value="1"/>
</dbReference>
<dbReference type="GO" id="GO:0008483">
    <property type="term" value="F:transaminase activity"/>
    <property type="evidence" value="ECO:0007669"/>
    <property type="project" value="UniProtKB-KW"/>
</dbReference>
<comment type="similarity">
    <text evidence="2">Belongs to the class-V pyridoxal-phosphate-dependent aminotransferase family. Csd subfamily.</text>
</comment>
<comment type="cofactor">
    <cofactor evidence="1 6">
        <name>pyridoxal 5'-phosphate</name>
        <dbReference type="ChEBI" id="CHEBI:597326"/>
    </cofactor>
</comment>
<organism evidence="8 9">
    <name type="scientific">Anaerotruncus colihominis</name>
    <dbReference type="NCBI Taxonomy" id="169435"/>
    <lineage>
        <taxon>Bacteria</taxon>
        <taxon>Bacillati</taxon>
        <taxon>Bacillota</taxon>
        <taxon>Clostridia</taxon>
        <taxon>Eubacteriales</taxon>
        <taxon>Oscillospiraceae</taxon>
        <taxon>Anaerotruncus</taxon>
    </lineage>
</organism>
<dbReference type="InterPro" id="IPR016454">
    <property type="entry name" value="Cysteine_dSase"/>
</dbReference>
<evidence type="ECO:0000256" key="1">
    <source>
        <dbReference type="ARBA" id="ARBA00001933"/>
    </source>
</evidence>
<dbReference type="Gene3D" id="3.90.1150.10">
    <property type="entry name" value="Aspartate Aminotransferase, domain 1"/>
    <property type="match status" value="1"/>
</dbReference>
<dbReference type="Gene3D" id="3.40.640.10">
    <property type="entry name" value="Type I PLP-dependent aspartate aminotransferase-like (Major domain)"/>
    <property type="match status" value="1"/>
</dbReference>
<dbReference type="InterPro" id="IPR015424">
    <property type="entry name" value="PyrdxlP-dep_Trfase"/>
</dbReference>
<keyword evidence="4" id="KW-0663">Pyridoxal phosphate</keyword>
<comment type="catalytic activity">
    <reaction evidence="5">
        <text>(sulfur carrier)-H + L-cysteine = (sulfur carrier)-SH + L-alanine</text>
        <dbReference type="Rhea" id="RHEA:43892"/>
        <dbReference type="Rhea" id="RHEA-COMP:14737"/>
        <dbReference type="Rhea" id="RHEA-COMP:14739"/>
        <dbReference type="ChEBI" id="CHEBI:29917"/>
        <dbReference type="ChEBI" id="CHEBI:35235"/>
        <dbReference type="ChEBI" id="CHEBI:57972"/>
        <dbReference type="ChEBI" id="CHEBI:64428"/>
        <dbReference type="EC" id="2.8.1.7"/>
    </reaction>
</comment>
<evidence type="ECO:0000256" key="5">
    <source>
        <dbReference type="ARBA" id="ARBA00050776"/>
    </source>
</evidence>
<dbReference type="SUPFAM" id="SSF53383">
    <property type="entry name" value="PLP-dependent transferases"/>
    <property type="match status" value="1"/>
</dbReference>
<dbReference type="EMBL" id="QXWZ01000030">
    <property type="protein sequence ID" value="NBI80011.1"/>
    <property type="molecule type" value="Genomic_DNA"/>
</dbReference>
<dbReference type="EC" id="2.8.1.7" evidence="3"/>
<evidence type="ECO:0000259" key="7">
    <source>
        <dbReference type="Pfam" id="PF00266"/>
    </source>
</evidence>
<dbReference type="InterPro" id="IPR020578">
    <property type="entry name" value="Aminotrans_V_PyrdxlP_BS"/>
</dbReference>
<dbReference type="InterPro" id="IPR015421">
    <property type="entry name" value="PyrdxlP-dep_Trfase_major"/>
</dbReference>
<evidence type="ECO:0000313" key="9">
    <source>
        <dbReference type="Proteomes" id="UP000446348"/>
    </source>
</evidence>
<evidence type="ECO:0000256" key="3">
    <source>
        <dbReference type="ARBA" id="ARBA00012239"/>
    </source>
</evidence>
<dbReference type="InterPro" id="IPR000192">
    <property type="entry name" value="Aminotrans_V_dom"/>
</dbReference>
<evidence type="ECO:0000313" key="8">
    <source>
        <dbReference type="EMBL" id="NBI80011.1"/>
    </source>
</evidence>
<accession>A0A845RMK4</accession>
<reference evidence="8 9" key="1">
    <citation type="submission" date="2018-08" db="EMBL/GenBank/DDBJ databases">
        <title>Murine metabolic-syndrome-specific gut microbial biobank.</title>
        <authorList>
            <person name="Liu C."/>
        </authorList>
    </citation>
    <scope>NUCLEOTIDE SEQUENCE [LARGE SCALE GENOMIC DNA]</scope>
    <source>
        <strain evidence="8 9">X69</strain>
    </source>
</reference>
<evidence type="ECO:0000256" key="4">
    <source>
        <dbReference type="ARBA" id="ARBA00022898"/>
    </source>
</evidence>
<dbReference type="PANTHER" id="PTHR43586">
    <property type="entry name" value="CYSTEINE DESULFURASE"/>
    <property type="match status" value="1"/>
</dbReference>
<keyword evidence="8" id="KW-0808">Transferase</keyword>
<dbReference type="PIRSF" id="PIRSF005572">
    <property type="entry name" value="NifS"/>
    <property type="match status" value="1"/>
</dbReference>
<dbReference type="OrthoDB" id="9804366at2"/>